<feature type="signal peptide" evidence="6">
    <location>
        <begin position="1"/>
        <end position="21"/>
    </location>
</feature>
<dbReference type="Proteomes" id="UP001156682">
    <property type="component" value="Unassembled WGS sequence"/>
</dbReference>
<comment type="subcellular location">
    <subcellularLocation>
        <location evidence="1">Cell outer membrane</location>
    </subcellularLocation>
</comment>
<accession>A0ABQ5ZYA4</accession>
<dbReference type="EMBL" id="BSOR01000008">
    <property type="protein sequence ID" value="GLR62973.1"/>
    <property type="molecule type" value="Genomic_DNA"/>
</dbReference>
<dbReference type="PANTHER" id="PTHR38776">
    <property type="entry name" value="MLTA-INTERACTING PROTEIN-RELATED"/>
    <property type="match status" value="1"/>
</dbReference>
<evidence type="ECO:0000313" key="7">
    <source>
        <dbReference type="EMBL" id="GLR62973.1"/>
    </source>
</evidence>
<keyword evidence="3 6" id="KW-0732">Signal</keyword>
<evidence type="ECO:0000256" key="6">
    <source>
        <dbReference type="SAM" id="SignalP"/>
    </source>
</evidence>
<evidence type="ECO:0000256" key="5">
    <source>
        <dbReference type="ARBA" id="ARBA00023237"/>
    </source>
</evidence>
<comment type="similarity">
    <text evidence="2">Belongs to the MipA/OmpV family.</text>
</comment>
<name>A0ABQ5ZYA4_9GAMM</name>
<proteinExistence type="inferred from homology"/>
<dbReference type="PANTHER" id="PTHR38776:SF1">
    <property type="entry name" value="MLTA-INTERACTING PROTEIN-RELATED"/>
    <property type="match status" value="1"/>
</dbReference>
<dbReference type="InterPro" id="IPR010583">
    <property type="entry name" value="MipA"/>
</dbReference>
<evidence type="ECO:0000313" key="8">
    <source>
        <dbReference type="Proteomes" id="UP001156682"/>
    </source>
</evidence>
<organism evidence="7 8">
    <name type="scientific">Marinospirillum insulare</name>
    <dbReference type="NCBI Taxonomy" id="217169"/>
    <lineage>
        <taxon>Bacteria</taxon>
        <taxon>Pseudomonadati</taxon>
        <taxon>Pseudomonadota</taxon>
        <taxon>Gammaproteobacteria</taxon>
        <taxon>Oceanospirillales</taxon>
        <taxon>Oceanospirillaceae</taxon>
        <taxon>Marinospirillum</taxon>
    </lineage>
</organism>
<gene>
    <name evidence="7" type="ORF">GCM10007878_04080</name>
</gene>
<keyword evidence="8" id="KW-1185">Reference proteome</keyword>
<evidence type="ECO:0000256" key="3">
    <source>
        <dbReference type="ARBA" id="ARBA00022729"/>
    </source>
</evidence>
<keyword evidence="4" id="KW-0472">Membrane</keyword>
<protein>
    <submittedName>
        <fullName evidence="7">MltA-interacting protein MipA</fullName>
    </submittedName>
</protein>
<feature type="chain" id="PRO_5047125744" evidence="6">
    <location>
        <begin position="22"/>
        <end position="250"/>
    </location>
</feature>
<dbReference type="RefSeq" id="WP_027851647.1">
    <property type="nucleotide sequence ID" value="NZ_BSOR01000008.1"/>
</dbReference>
<evidence type="ECO:0000256" key="4">
    <source>
        <dbReference type="ARBA" id="ARBA00023136"/>
    </source>
</evidence>
<sequence length="250" mass="27732">MRFKVILFTLGSLLFSFNLQAKLGVGVGFAQGQSPYRSVSSNPNILPAYINYQGDKGYFRGIEGGLHLWKKGERGKRFTVSAIGSLRMEGYKASDSYYLQGMEKRQWSLDMGLGSALQLGYNRFSARVVTDTLGRHKGYSAGVGYARIIPMSKKFMLVPSTHVTWQSNQLLDYYFGVTKNEANAFLDRPAFEAKGGVQLRASLLASYTINPKTSLMLVATTRRLPNSITDSPLVDKKQVSTVFGAINFSF</sequence>
<evidence type="ECO:0000256" key="1">
    <source>
        <dbReference type="ARBA" id="ARBA00004442"/>
    </source>
</evidence>
<keyword evidence="5" id="KW-0998">Cell outer membrane</keyword>
<evidence type="ECO:0000256" key="2">
    <source>
        <dbReference type="ARBA" id="ARBA00005722"/>
    </source>
</evidence>
<comment type="caution">
    <text evidence="7">The sequence shown here is derived from an EMBL/GenBank/DDBJ whole genome shotgun (WGS) entry which is preliminary data.</text>
</comment>
<dbReference type="Pfam" id="PF06629">
    <property type="entry name" value="MipA"/>
    <property type="match status" value="1"/>
</dbReference>
<reference evidence="8" key="1">
    <citation type="journal article" date="2019" name="Int. J. Syst. Evol. Microbiol.">
        <title>The Global Catalogue of Microorganisms (GCM) 10K type strain sequencing project: providing services to taxonomists for standard genome sequencing and annotation.</title>
        <authorList>
            <consortium name="The Broad Institute Genomics Platform"/>
            <consortium name="The Broad Institute Genome Sequencing Center for Infectious Disease"/>
            <person name="Wu L."/>
            <person name="Ma J."/>
        </authorList>
    </citation>
    <scope>NUCLEOTIDE SEQUENCE [LARGE SCALE GENOMIC DNA]</scope>
    <source>
        <strain evidence="8">NBRC 100033</strain>
    </source>
</reference>